<dbReference type="AlphaFoldDB" id="A0AA41R365"/>
<evidence type="ECO:0008006" key="3">
    <source>
        <dbReference type="Google" id="ProtNLM"/>
    </source>
</evidence>
<name>A0AA41R365_9BACT</name>
<reference evidence="1" key="1">
    <citation type="submission" date="2022-04" db="EMBL/GenBank/DDBJ databases">
        <title>Desulfatitalea alkaliphila sp. nov., a novel anaerobic sulfate-reducing bacterium isolated from terrestrial mud volcano, Taman Peninsula, Russia.</title>
        <authorList>
            <person name="Khomyakova M.A."/>
            <person name="Merkel A.Y."/>
            <person name="Slobodkin A.I."/>
        </authorList>
    </citation>
    <scope>NUCLEOTIDE SEQUENCE</scope>
    <source>
        <strain evidence="1">M08but</strain>
    </source>
</reference>
<sequence length="135" mass="15990">MRKTFWLWPLVVVLLLTACAGIAKRQRLDRFDDMERLYRRALLDGDFAGARRLLDPQVAAEPLDPEKTKLLKIVDYKPTHVDVTEDMNTIVQQVALKYFMLDTNRLHTVDYQQTWHYDEVHKVWLLQTDLPRLIP</sequence>
<protein>
    <recommendedName>
        <fullName evidence="3">Lipoprotein</fullName>
    </recommendedName>
</protein>
<dbReference type="Proteomes" id="UP001165427">
    <property type="component" value="Unassembled WGS sequence"/>
</dbReference>
<dbReference type="RefSeq" id="WP_246903491.1">
    <property type="nucleotide sequence ID" value="NZ_JALJRB010000003.1"/>
</dbReference>
<dbReference type="PROSITE" id="PS51257">
    <property type="entry name" value="PROKAR_LIPOPROTEIN"/>
    <property type="match status" value="1"/>
</dbReference>
<comment type="caution">
    <text evidence="1">The sequence shown here is derived from an EMBL/GenBank/DDBJ whole genome shotgun (WGS) entry which is preliminary data.</text>
</comment>
<dbReference type="EMBL" id="JALJRB010000003">
    <property type="protein sequence ID" value="MCJ8499886.1"/>
    <property type="molecule type" value="Genomic_DNA"/>
</dbReference>
<keyword evidence="2" id="KW-1185">Reference proteome</keyword>
<accession>A0AA41R365</accession>
<evidence type="ECO:0000313" key="1">
    <source>
        <dbReference type="EMBL" id="MCJ8499886.1"/>
    </source>
</evidence>
<organism evidence="1 2">
    <name type="scientific">Desulfatitalea alkaliphila</name>
    <dbReference type="NCBI Taxonomy" id="2929485"/>
    <lineage>
        <taxon>Bacteria</taxon>
        <taxon>Pseudomonadati</taxon>
        <taxon>Thermodesulfobacteriota</taxon>
        <taxon>Desulfobacteria</taxon>
        <taxon>Desulfobacterales</taxon>
        <taxon>Desulfosarcinaceae</taxon>
        <taxon>Desulfatitalea</taxon>
    </lineage>
</organism>
<proteinExistence type="predicted"/>
<evidence type="ECO:0000313" key="2">
    <source>
        <dbReference type="Proteomes" id="UP001165427"/>
    </source>
</evidence>
<gene>
    <name evidence="1" type="ORF">MRX98_04820</name>
</gene>